<keyword evidence="2" id="KW-0808">Transferase</keyword>
<dbReference type="GO" id="GO:0019509">
    <property type="term" value="P:L-methionine salvage from methylthioadenosine"/>
    <property type="evidence" value="ECO:0007669"/>
    <property type="project" value="TreeGrafter"/>
</dbReference>
<dbReference type="GO" id="GO:0005829">
    <property type="term" value="C:cytosol"/>
    <property type="evidence" value="ECO:0007669"/>
    <property type="project" value="TreeGrafter"/>
</dbReference>
<dbReference type="RefSeq" id="WP_288184631.1">
    <property type="nucleotide sequence ID" value="NZ_LT608335.1"/>
</dbReference>
<dbReference type="GO" id="GO:0009116">
    <property type="term" value="P:nucleoside metabolic process"/>
    <property type="evidence" value="ECO:0007669"/>
    <property type="project" value="InterPro"/>
</dbReference>
<feature type="domain" description="Nucleoside phosphorylase" evidence="3">
    <location>
        <begin position="14"/>
        <end position="254"/>
    </location>
</feature>
<dbReference type="CDD" id="cd09010">
    <property type="entry name" value="MTAP_SsMTAPII_like_MTIP"/>
    <property type="match status" value="1"/>
</dbReference>
<dbReference type="AlphaFoldDB" id="A0A212LW40"/>
<gene>
    <name evidence="4" type="ORF">KL86SPO_40151</name>
</gene>
<dbReference type="PANTHER" id="PTHR42679:SF2">
    <property type="entry name" value="S-METHYL-5'-THIOADENOSINE PHOSPHORYLASE"/>
    <property type="match status" value="1"/>
</dbReference>
<dbReference type="InterPro" id="IPR000845">
    <property type="entry name" value="Nucleoside_phosphorylase_d"/>
</dbReference>
<evidence type="ECO:0000256" key="1">
    <source>
        <dbReference type="ARBA" id="ARBA00022676"/>
    </source>
</evidence>
<dbReference type="EMBL" id="FMJE01000004">
    <property type="protein sequence ID" value="SCM81667.1"/>
    <property type="molecule type" value="Genomic_DNA"/>
</dbReference>
<dbReference type="GO" id="GO:0017061">
    <property type="term" value="F:S-methyl-5-thioadenosine phosphorylase activity"/>
    <property type="evidence" value="ECO:0007669"/>
    <property type="project" value="InterPro"/>
</dbReference>
<dbReference type="Gene3D" id="3.40.50.1580">
    <property type="entry name" value="Nucleoside phosphorylase domain"/>
    <property type="match status" value="1"/>
</dbReference>
<evidence type="ECO:0000313" key="4">
    <source>
        <dbReference type="EMBL" id="SCM81667.1"/>
    </source>
</evidence>
<name>A0A212LW40_9FIRM</name>
<proteinExistence type="predicted"/>
<dbReference type="SUPFAM" id="SSF53167">
    <property type="entry name" value="Purine and uridine phosphorylases"/>
    <property type="match status" value="1"/>
</dbReference>
<dbReference type="InterPro" id="IPR010044">
    <property type="entry name" value="MTAP"/>
</dbReference>
<keyword evidence="1" id="KW-0328">Glycosyltransferase</keyword>
<evidence type="ECO:0000256" key="2">
    <source>
        <dbReference type="ARBA" id="ARBA00022679"/>
    </source>
</evidence>
<sequence length="282" mass="31606">MREDTRNRIPRASIAIIGGSGTLSMDFPAALNRREVEILGREMVFDTPYGPTPPLLLFRQDDKQVLTCRMHGWRSGNNRADASRQIFWLFREAGVKKILAEGGVGTVNHLLDPRDMVIASDYIDQSMRKDVGLEGHYLLIMRQALCPQLRQELITAAEARPLHRVFRRGVYAVTDGRHFESPAEVAMLKGHADIIGQSLCPEVYLAREIGACYAGLYTVVNYGEGVVKDWDHSELSQIFYDDADKIGQVLLDVISRLDDKQTCGCADLRKPTLLKKVYGPSS</sequence>
<dbReference type="PANTHER" id="PTHR42679">
    <property type="entry name" value="S-METHYL-5'-THIOADENOSINE PHOSPHORYLASE"/>
    <property type="match status" value="1"/>
</dbReference>
<dbReference type="Pfam" id="PF01048">
    <property type="entry name" value="PNP_UDP_1"/>
    <property type="match status" value="1"/>
</dbReference>
<organism evidence="4">
    <name type="scientific">uncultured Sporomusa sp</name>
    <dbReference type="NCBI Taxonomy" id="307249"/>
    <lineage>
        <taxon>Bacteria</taxon>
        <taxon>Bacillati</taxon>
        <taxon>Bacillota</taxon>
        <taxon>Negativicutes</taxon>
        <taxon>Selenomonadales</taxon>
        <taxon>Sporomusaceae</taxon>
        <taxon>Sporomusa</taxon>
        <taxon>environmental samples</taxon>
    </lineage>
</organism>
<reference evidence="4" key="1">
    <citation type="submission" date="2016-08" db="EMBL/GenBank/DDBJ databases">
        <authorList>
            <person name="Seilhamer J.J."/>
        </authorList>
    </citation>
    <scope>NUCLEOTIDE SEQUENCE</scope>
    <source>
        <strain evidence="4">86</strain>
    </source>
</reference>
<dbReference type="InterPro" id="IPR035994">
    <property type="entry name" value="Nucleoside_phosphorylase_sf"/>
</dbReference>
<evidence type="ECO:0000259" key="3">
    <source>
        <dbReference type="Pfam" id="PF01048"/>
    </source>
</evidence>
<protein>
    <submittedName>
        <fullName evidence="4">Purine nucleoside phosphorylase</fullName>
    </submittedName>
</protein>
<accession>A0A212LW40</accession>